<organism evidence="2 3">
    <name type="scientific">Flavobacterium potami</name>
    <dbReference type="NCBI Taxonomy" id="2872310"/>
    <lineage>
        <taxon>Bacteria</taxon>
        <taxon>Pseudomonadati</taxon>
        <taxon>Bacteroidota</taxon>
        <taxon>Flavobacteriia</taxon>
        <taxon>Flavobacteriales</taxon>
        <taxon>Flavobacteriaceae</taxon>
        <taxon>Flavobacterium</taxon>
    </lineage>
</organism>
<evidence type="ECO:0000313" key="3">
    <source>
        <dbReference type="Proteomes" id="UP001139366"/>
    </source>
</evidence>
<keyword evidence="3" id="KW-1185">Reference proteome</keyword>
<dbReference type="Pfam" id="PF09697">
    <property type="entry name" value="Porph_ging"/>
    <property type="match status" value="1"/>
</dbReference>
<feature type="signal peptide" evidence="1">
    <location>
        <begin position="1"/>
        <end position="25"/>
    </location>
</feature>
<evidence type="ECO:0000256" key="1">
    <source>
        <dbReference type="SAM" id="SignalP"/>
    </source>
</evidence>
<dbReference type="RefSeq" id="WP_223707225.1">
    <property type="nucleotide sequence ID" value="NZ_JAINUY010000005.1"/>
</dbReference>
<protein>
    <submittedName>
        <fullName evidence="2">GLPGLI family protein</fullName>
    </submittedName>
</protein>
<keyword evidence="1" id="KW-0732">Signal</keyword>
<dbReference type="InterPro" id="IPR005901">
    <property type="entry name" value="GLPGLI"/>
</dbReference>
<feature type="chain" id="PRO_5040734719" evidence="1">
    <location>
        <begin position="26"/>
        <end position="250"/>
    </location>
</feature>
<dbReference type="AlphaFoldDB" id="A0A9X1KSA5"/>
<proteinExistence type="predicted"/>
<reference evidence="2 3" key="1">
    <citation type="journal article" date="2023" name="Antonie Van Leeuwenhoek">
        <title>Flavobacterium potami sp. nov., a multi-metal resistance genes harbouring bacterium isolated from shallow river silt.</title>
        <authorList>
            <person name="Li S."/>
            <person name="Mao S."/>
            <person name="Mu W."/>
            <person name="Guo B."/>
            <person name="Li C."/>
            <person name="Zhu Q."/>
            <person name="Hou X."/>
            <person name="Zhao Y."/>
            <person name="Wei S."/>
            <person name="Liu H."/>
            <person name="Liu A."/>
        </authorList>
    </citation>
    <scope>NUCLEOTIDE SEQUENCE [LARGE SCALE GENOMIC DNA]</scope>
    <source>
        <strain evidence="2 3">17A</strain>
    </source>
</reference>
<dbReference type="Proteomes" id="UP001139366">
    <property type="component" value="Unassembled WGS sequence"/>
</dbReference>
<dbReference type="NCBIfam" id="TIGR01200">
    <property type="entry name" value="GLPGLI"/>
    <property type="match status" value="1"/>
</dbReference>
<dbReference type="EMBL" id="JAINUY010000005">
    <property type="protein sequence ID" value="MBZ4036111.1"/>
    <property type="molecule type" value="Genomic_DNA"/>
</dbReference>
<name>A0A9X1KSA5_9FLAO</name>
<evidence type="ECO:0000313" key="2">
    <source>
        <dbReference type="EMBL" id="MBZ4036111.1"/>
    </source>
</evidence>
<accession>A0A9X1KSA5</accession>
<gene>
    <name evidence="2" type="ORF">K6T82_15165</name>
</gene>
<sequence length="250" mass="29200">MFIIVKQKQTLKKYFFLVLALSVFAHSYSQEFSGTVIYKVMLAQEYDSQYNPVDPLGKKVKEGKALSLAKQVFLLEFDNSKSKFTRNNILSLDVSKEEQRFDKMANSYSSTYDYFLDNTLKLAMFRYVNNGMLVKQNVKNKEWDITTESKKIGDYLCYKAVYLKSYMNWKGNNITIPVTAWFAPSLPYRYGPKEYFGLPGLILELQESYGVFLATEIKIDKNKELKFEFPKGKTITTEEYEKYQSSFLNN</sequence>
<comment type="caution">
    <text evidence="2">The sequence shown here is derived from an EMBL/GenBank/DDBJ whole genome shotgun (WGS) entry which is preliminary data.</text>
</comment>